<proteinExistence type="predicted"/>
<dbReference type="SUPFAM" id="SSF49777">
    <property type="entry name" value="PEBP-like"/>
    <property type="match status" value="1"/>
</dbReference>
<reference evidence="1 2" key="1">
    <citation type="journal article" date="2015" name="Genome Announc.">
        <title>Draft Genome Sequence of Burkholderia sp. Strain PML1(12), an Ectomycorrhizosphere-Inhabiting Bacterium with Effective Mineral-Weathering Ability.</title>
        <authorList>
            <person name="Uroz S."/>
            <person name="Oger P."/>
        </authorList>
    </citation>
    <scope>NUCLEOTIDE SEQUENCE [LARGE SCALE GENOMIC DNA]</scope>
    <source>
        <strain evidence="2">PML1(12)</strain>
    </source>
</reference>
<dbReference type="OrthoDB" id="9797506at2"/>
<dbReference type="InterPro" id="IPR036610">
    <property type="entry name" value="PEBP-like_sf"/>
</dbReference>
<gene>
    <name evidence="1" type="ORF">EOS_19650</name>
</gene>
<evidence type="ECO:0000313" key="1">
    <source>
        <dbReference type="EMBL" id="KLU24519.1"/>
    </source>
</evidence>
<name>A0A0J1CV75_9BURK</name>
<sequence length="189" mass="20306">MIAGLLGRLLRGVRAGEEKLLWKHPDIRNVPDTLTLSSSAFQDGGVMPVLCAARRIGGEDQSPPLIWSSVPPNTVELVVVMEDPDAPLPVPSVHLLAAGISPQGSAMAPGTLSDPLSPEICFGKWWTGKAIYRGPMPPPLHGPHRYVFQLFALGQALGMQPGFDKQTLLRAMTGKILARGLLTGTFERK</sequence>
<dbReference type="Pfam" id="PF01161">
    <property type="entry name" value="PBP"/>
    <property type="match status" value="1"/>
</dbReference>
<evidence type="ECO:0008006" key="3">
    <source>
        <dbReference type="Google" id="ProtNLM"/>
    </source>
</evidence>
<dbReference type="PANTHER" id="PTHR30289:SF1">
    <property type="entry name" value="PEBP (PHOSPHATIDYLETHANOLAMINE-BINDING PROTEIN) FAMILY PROTEIN"/>
    <property type="match status" value="1"/>
</dbReference>
<keyword evidence="2" id="KW-1185">Reference proteome</keyword>
<evidence type="ECO:0000313" key="2">
    <source>
        <dbReference type="Proteomes" id="UP000035963"/>
    </source>
</evidence>
<dbReference type="CDD" id="cd00865">
    <property type="entry name" value="PEBP_bact_arch"/>
    <property type="match status" value="1"/>
</dbReference>
<dbReference type="PATRIC" id="fig|908627.4.peg.4403"/>
<accession>A0A0J1CV75</accession>
<dbReference type="AlphaFoldDB" id="A0A0J1CV75"/>
<dbReference type="NCBIfam" id="TIGR00481">
    <property type="entry name" value="YbhB/YbcL family Raf kinase inhibitor-like protein"/>
    <property type="match status" value="1"/>
</dbReference>
<dbReference type="RefSeq" id="WP_047848352.1">
    <property type="nucleotide sequence ID" value="NZ_AEJF01000123.1"/>
</dbReference>
<protein>
    <recommendedName>
        <fullName evidence="3">Phosphatidylethanolamine-binding protein</fullName>
    </recommendedName>
</protein>
<dbReference type="InterPro" id="IPR005247">
    <property type="entry name" value="YbhB_YbcL/LppC-like"/>
</dbReference>
<organism evidence="1 2">
    <name type="scientific">Caballeronia mineralivorans PML1(12)</name>
    <dbReference type="NCBI Taxonomy" id="908627"/>
    <lineage>
        <taxon>Bacteria</taxon>
        <taxon>Pseudomonadati</taxon>
        <taxon>Pseudomonadota</taxon>
        <taxon>Betaproteobacteria</taxon>
        <taxon>Burkholderiales</taxon>
        <taxon>Burkholderiaceae</taxon>
        <taxon>Caballeronia</taxon>
    </lineage>
</organism>
<comment type="caution">
    <text evidence="1">The sequence shown here is derived from an EMBL/GenBank/DDBJ whole genome shotgun (WGS) entry which is preliminary data.</text>
</comment>
<dbReference type="Proteomes" id="UP000035963">
    <property type="component" value="Unassembled WGS sequence"/>
</dbReference>
<dbReference type="InterPro" id="IPR008914">
    <property type="entry name" value="PEBP"/>
</dbReference>
<dbReference type="EMBL" id="AEJF01000123">
    <property type="protein sequence ID" value="KLU24519.1"/>
    <property type="molecule type" value="Genomic_DNA"/>
</dbReference>
<dbReference type="Gene3D" id="3.90.280.10">
    <property type="entry name" value="PEBP-like"/>
    <property type="match status" value="1"/>
</dbReference>
<dbReference type="PANTHER" id="PTHR30289">
    <property type="entry name" value="UNCHARACTERIZED PROTEIN YBCL-RELATED"/>
    <property type="match status" value="1"/>
</dbReference>